<gene>
    <name evidence="1" type="ORF">H5410_016258</name>
</gene>
<reference evidence="1 2" key="1">
    <citation type="submission" date="2020-09" db="EMBL/GenBank/DDBJ databases">
        <title>De no assembly of potato wild relative species, Solanum commersonii.</title>
        <authorList>
            <person name="Cho K."/>
        </authorList>
    </citation>
    <scope>NUCLEOTIDE SEQUENCE [LARGE SCALE GENOMIC DNA]</scope>
    <source>
        <strain evidence="1">LZ3.2</strain>
        <tissue evidence="1">Leaf</tissue>
    </source>
</reference>
<comment type="caution">
    <text evidence="1">The sequence shown here is derived from an EMBL/GenBank/DDBJ whole genome shotgun (WGS) entry which is preliminary data.</text>
</comment>
<proteinExistence type="predicted"/>
<organism evidence="1 2">
    <name type="scientific">Solanum commersonii</name>
    <name type="common">Commerson's wild potato</name>
    <name type="synonym">Commerson's nightshade</name>
    <dbReference type="NCBI Taxonomy" id="4109"/>
    <lineage>
        <taxon>Eukaryota</taxon>
        <taxon>Viridiplantae</taxon>
        <taxon>Streptophyta</taxon>
        <taxon>Embryophyta</taxon>
        <taxon>Tracheophyta</taxon>
        <taxon>Spermatophyta</taxon>
        <taxon>Magnoliopsida</taxon>
        <taxon>eudicotyledons</taxon>
        <taxon>Gunneridae</taxon>
        <taxon>Pentapetalae</taxon>
        <taxon>asterids</taxon>
        <taxon>lamiids</taxon>
        <taxon>Solanales</taxon>
        <taxon>Solanaceae</taxon>
        <taxon>Solanoideae</taxon>
        <taxon>Solaneae</taxon>
        <taxon>Solanum</taxon>
    </lineage>
</organism>
<accession>A0A9J5ZWV5</accession>
<keyword evidence="2" id="KW-1185">Reference proteome</keyword>
<sequence length="74" mass="8582">MPDEWRWSTMVPLYKTKAISESVTTTGYQIAKPYYEDPGESGRDEGEKRVSISENRFGFMPDDRLPAIHLMPDR</sequence>
<name>A0A9J5ZWV5_SOLCO</name>
<dbReference type="Proteomes" id="UP000824120">
    <property type="component" value="Chromosome 3"/>
</dbReference>
<dbReference type="EMBL" id="JACXVP010000003">
    <property type="protein sequence ID" value="KAG5616434.1"/>
    <property type="molecule type" value="Genomic_DNA"/>
</dbReference>
<evidence type="ECO:0000313" key="1">
    <source>
        <dbReference type="EMBL" id="KAG5616434.1"/>
    </source>
</evidence>
<dbReference type="AlphaFoldDB" id="A0A9J5ZWV5"/>
<protein>
    <submittedName>
        <fullName evidence="1">Uncharacterized protein</fullName>
    </submittedName>
</protein>
<evidence type="ECO:0000313" key="2">
    <source>
        <dbReference type="Proteomes" id="UP000824120"/>
    </source>
</evidence>